<dbReference type="EMBL" id="CP000527">
    <property type="protein sequence ID" value="ABM29821.1"/>
    <property type="molecule type" value="Genomic_DNA"/>
</dbReference>
<dbReference type="GO" id="GO:0016832">
    <property type="term" value="F:aldehyde-lyase activity"/>
    <property type="evidence" value="ECO:0007669"/>
    <property type="project" value="TreeGrafter"/>
</dbReference>
<dbReference type="PROSITE" id="PS51668">
    <property type="entry name" value="TSAA_2"/>
    <property type="match status" value="1"/>
</dbReference>
<evidence type="ECO:0000259" key="6">
    <source>
        <dbReference type="PROSITE" id="PS51668"/>
    </source>
</evidence>
<dbReference type="SUPFAM" id="SSF53639">
    <property type="entry name" value="AraD/HMP-PK domain-like"/>
    <property type="match status" value="1"/>
</dbReference>
<evidence type="ECO:0000256" key="2">
    <source>
        <dbReference type="ARBA" id="ARBA00022723"/>
    </source>
</evidence>
<evidence type="ECO:0000256" key="3">
    <source>
        <dbReference type="ARBA" id="ARBA00023239"/>
    </source>
</evidence>
<evidence type="ECO:0000256" key="4">
    <source>
        <dbReference type="ARBA" id="ARBA00033753"/>
    </source>
</evidence>
<dbReference type="GO" id="GO:0005829">
    <property type="term" value="C:cytosol"/>
    <property type="evidence" value="ECO:0007669"/>
    <property type="project" value="TreeGrafter"/>
</dbReference>
<dbReference type="Pfam" id="PF00596">
    <property type="entry name" value="Aldolase_II"/>
    <property type="match status" value="1"/>
</dbReference>
<dbReference type="RefSeq" id="WP_010937469.1">
    <property type="nucleotide sequence ID" value="NC_008751.1"/>
</dbReference>
<dbReference type="GO" id="GO:0019323">
    <property type="term" value="P:pentose catabolic process"/>
    <property type="evidence" value="ECO:0007669"/>
    <property type="project" value="TreeGrafter"/>
</dbReference>
<dbReference type="PANTHER" id="PTHR22789:SF0">
    <property type="entry name" value="3-OXO-TETRONATE 4-PHOSPHATE DECARBOXYLASE-RELATED"/>
    <property type="match status" value="1"/>
</dbReference>
<dbReference type="HOGENOM" id="CLU_838679_0_0_7"/>
<comment type="similarity">
    <text evidence="4">Belongs to the tRNA methyltransferase O family.</text>
</comment>
<evidence type="ECO:0000313" key="8">
    <source>
        <dbReference type="Proteomes" id="UP000009173"/>
    </source>
</evidence>
<dbReference type="InterPro" id="IPR036409">
    <property type="entry name" value="Aldolase_II/adducin_N_sf"/>
</dbReference>
<feature type="region of interest" description="Disordered" evidence="5">
    <location>
        <begin position="70"/>
        <end position="89"/>
    </location>
</feature>
<dbReference type="SUPFAM" id="SSF118196">
    <property type="entry name" value="YaeB-like"/>
    <property type="match status" value="1"/>
</dbReference>
<dbReference type="GO" id="GO:0046872">
    <property type="term" value="F:metal ion binding"/>
    <property type="evidence" value="ECO:0007669"/>
    <property type="project" value="UniProtKB-KW"/>
</dbReference>
<dbReference type="SMR" id="A0A0H3ABM6"/>
<dbReference type="SMART" id="SM01007">
    <property type="entry name" value="Aldolase_II"/>
    <property type="match status" value="1"/>
</dbReference>
<dbReference type="PANTHER" id="PTHR22789">
    <property type="entry name" value="FUCULOSE PHOSPHATE ALDOLASE"/>
    <property type="match status" value="1"/>
</dbReference>
<keyword evidence="2" id="KW-0479">Metal-binding</keyword>
<evidence type="ECO:0000313" key="7">
    <source>
        <dbReference type="EMBL" id="ABM29821.1"/>
    </source>
</evidence>
<dbReference type="InterPro" id="IPR036414">
    <property type="entry name" value="YaeB_N_sf"/>
</dbReference>
<dbReference type="NCBIfam" id="TIGR00104">
    <property type="entry name" value="tRNA_TsaA"/>
    <property type="match status" value="1"/>
</dbReference>
<dbReference type="Pfam" id="PF01980">
    <property type="entry name" value="TrmO_N"/>
    <property type="match status" value="1"/>
</dbReference>
<gene>
    <name evidence="7" type="ordered locus">Dvul_2810</name>
</gene>
<dbReference type="AlphaFoldDB" id="A0A0H3ABM6"/>
<dbReference type="Gene3D" id="3.40.225.10">
    <property type="entry name" value="Class II aldolase/adducin N-terminal domain"/>
    <property type="match status" value="1"/>
</dbReference>
<dbReference type="InterPro" id="IPR023370">
    <property type="entry name" value="TrmO-like_N"/>
</dbReference>
<dbReference type="InterPro" id="IPR036413">
    <property type="entry name" value="YaeB-like_sf"/>
</dbReference>
<accession>A0A0H3ABM6</accession>
<dbReference type="InterPro" id="IPR001303">
    <property type="entry name" value="Aldolase_II/adducin_N"/>
</dbReference>
<sequence>MQPVLRPIGTVRSRLTRLDDCPKNGDEGAPEAWIDILPEFAAGLDTLEAGQELTLVTWLHLADRDTLAVHPRGDTSRPMRGVFNTRSPARPNPLGLHDVRLLGTAPGPDGMVRLLVAPLEALHGTPVVDIKTSLSQRRDTGWGDGVPLREAETVRRLCHTAWQRGLLSGFNGNVSLRLGATCLVTCTGAAKGDLSPGDLAVVDIASGKRIAGGKPSSELAMHLEVYRRQPRAQAIVHTHPPRLLALGLRVAPQQMLHIDVYEAQMLVSRLGSAPAHAPGTQALADAVGEAAVTREAVWMERHGLVCWGETPMQALALGEELEHLAGIHLSVL</sequence>
<feature type="domain" description="TsaA-like" evidence="6">
    <location>
        <begin position="5"/>
        <end position="142"/>
    </location>
</feature>
<evidence type="ECO:0000256" key="1">
    <source>
        <dbReference type="ARBA" id="ARBA00022691"/>
    </source>
</evidence>
<evidence type="ECO:0000256" key="5">
    <source>
        <dbReference type="SAM" id="MobiDB-lite"/>
    </source>
</evidence>
<dbReference type="InterPro" id="IPR050197">
    <property type="entry name" value="Aldolase_class_II_sugar_metab"/>
</dbReference>
<dbReference type="KEGG" id="dvl:Dvul_2810"/>
<keyword evidence="1" id="KW-0949">S-adenosyl-L-methionine</keyword>
<dbReference type="Proteomes" id="UP000009173">
    <property type="component" value="Chromosome"/>
</dbReference>
<reference evidence="8" key="1">
    <citation type="journal article" date="2009" name="Environ. Microbiol.">
        <title>Contribution of mobile genetic elements to Desulfovibrio vulgaris genome plasticity.</title>
        <authorList>
            <person name="Walker C.B."/>
            <person name="Stolyar S."/>
            <person name="Chivian D."/>
            <person name="Pinel N."/>
            <person name="Gabster J.A."/>
            <person name="Dehal P.S."/>
            <person name="He Z."/>
            <person name="Yang Z.K."/>
            <person name="Yen H.C."/>
            <person name="Zhou J."/>
            <person name="Wall J.D."/>
            <person name="Hazen T.C."/>
            <person name="Arkin A.P."/>
            <person name="Stahl D.A."/>
        </authorList>
    </citation>
    <scope>NUCLEOTIDE SEQUENCE [LARGE SCALE GENOMIC DNA]</scope>
    <source>
        <strain evidence="8">DP4</strain>
    </source>
</reference>
<dbReference type="Gene3D" id="2.40.30.70">
    <property type="entry name" value="YaeB-like"/>
    <property type="match status" value="1"/>
</dbReference>
<dbReference type="CDD" id="cd09281">
    <property type="entry name" value="UPF0066"/>
    <property type="match status" value="1"/>
</dbReference>
<keyword evidence="3" id="KW-0456">Lyase</keyword>
<protein>
    <submittedName>
        <fullName evidence="7">Class II aldolase/adducin family protein</fullName>
    </submittedName>
</protein>
<organism evidence="7 8">
    <name type="scientific">Nitratidesulfovibrio vulgaris (strain DP4)</name>
    <name type="common">Desulfovibrio vulgaris</name>
    <dbReference type="NCBI Taxonomy" id="391774"/>
    <lineage>
        <taxon>Bacteria</taxon>
        <taxon>Pseudomonadati</taxon>
        <taxon>Thermodesulfobacteriota</taxon>
        <taxon>Desulfovibrionia</taxon>
        <taxon>Desulfovibrionales</taxon>
        <taxon>Desulfovibrionaceae</taxon>
        <taxon>Nitratidesulfovibrio</taxon>
    </lineage>
</organism>
<name>A0A0H3ABM6_NITV4</name>
<proteinExistence type="inferred from homology"/>